<protein>
    <recommendedName>
        <fullName evidence="3">Tagatose-bisphosphate aldolase</fullName>
    </recommendedName>
</protein>
<feature type="non-terminal residue" evidence="2">
    <location>
        <position position="1"/>
    </location>
</feature>
<dbReference type="Pfam" id="PF08013">
    <property type="entry name" value="GatZ_KbaZ-like"/>
    <property type="match status" value="1"/>
</dbReference>
<dbReference type="PANTHER" id="PTHR32502:SF2">
    <property type="entry name" value="D-TAGATOSE-1,6-BISPHOSPHATE ALDOLASE SUBUNIT KBAZ"/>
    <property type="match status" value="1"/>
</dbReference>
<accession>X1BF88</accession>
<dbReference type="GO" id="GO:0005975">
    <property type="term" value="P:carbohydrate metabolic process"/>
    <property type="evidence" value="ECO:0007669"/>
    <property type="project" value="InterPro"/>
</dbReference>
<dbReference type="SUPFAM" id="SSF51569">
    <property type="entry name" value="Aldolase"/>
    <property type="match status" value="1"/>
</dbReference>
<reference evidence="2" key="1">
    <citation type="journal article" date="2014" name="Front. Microbiol.">
        <title>High frequency of phylogenetically diverse reductive dehalogenase-homologous genes in deep subseafloor sedimentary metagenomes.</title>
        <authorList>
            <person name="Kawai M."/>
            <person name="Futagami T."/>
            <person name="Toyoda A."/>
            <person name="Takaki Y."/>
            <person name="Nishi S."/>
            <person name="Hori S."/>
            <person name="Arai W."/>
            <person name="Tsubouchi T."/>
            <person name="Morono Y."/>
            <person name="Uchiyama I."/>
            <person name="Ito T."/>
            <person name="Fujiyama A."/>
            <person name="Inagaki F."/>
            <person name="Takami H."/>
        </authorList>
    </citation>
    <scope>NUCLEOTIDE SEQUENCE</scope>
    <source>
        <strain evidence="2">Expedition CK06-06</strain>
    </source>
</reference>
<dbReference type="GO" id="GO:0005886">
    <property type="term" value="C:plasma membrane"/>
    <property type="evidence" value="ECO:0007669"/>
    <property type="project" value="TreeGrafter"/>
</dbReference>
<dbReference type="PIRSF" id="PIRSF009264">
    <property type="entry name" value="TagBP_ald_AgaZ"/>
    <property type="match status" value="1"/>
</dbReference>
<dbReference type="InterPro" id="IPR050303">
    <property type="entry name" value="GatZ_KbaZ_carbometab"/>
</dbReference>
<dbReference type="EMBL" id="BART01001543">
    <property type="protein sequence ID" value="GAG70671.1"/>
    <property type="molecule type" value="Genomic_DNA"/>
</dbReference>
<organism evidence="2">
    <name type="scientific">marine sediment metagenome</name>
    <dbReference type="NCBI Taxonomy" id="412755"/>
    <lineage>
        <taxon>unclassified sequences</taxon>
        <taxon>metagenomes</taxon>
        <taxon>ecological metagenomes</taxon>
    </lineage>
</organism>
<evidence type="ECO:0008006" key="3">
    <source>
        <dbReference type="Google" id="ProtNLM"/>
    </source>
</evidence>
<dbReference type="Gene3D" id="1.10.400.20">
    <property type="entry name" value="putative tagatose 6-phosphate kinase domain like"/>
    <property type="match status" value="1"/>
</dbReference>
<dbReference type="PANTHER" id="PTHR32502">
    <property type="entry name" value="N-ACETYLGALACTOSAMINE PERMEASE II COMPONENT-RELATED"/>
    <property type="match status" value="1"/>
</dbReference>
<dbReference type="Gene3D" id="3.20.20.70">
    <property type="entry name" value="Aldolase class I"/>
    <property type="match status" value="1"/>
</dbReference>
<dbReference type="InterPro" id="IPR013785">
    <property type="entry name" value="Aldolase_TIM"/>
</dbReference>
<name>X1BF88_9ZZZZ</name>
<dbReference type="InterPro" id="IPR012062">
    <property type="entry name" value="GatZ/KbaZ-like"/>
</dbReference>
<comment type="pathway">
    <text evidence="1">Carbohydrate metabolism.</text>
</comment>
<dbReference type="GO" id="GO:0009401">
    <property type="term" value="P:phosphoenolpyruvate-dependent sugar phosphotransferase system"/>
    <property type="evidence" value="ECO:0007669"/>
    <property type="project" value="TreeGrafter"/>
</dbReference>
<comment type="caution">
    <text evidence="2">The sequence shown here is derived from an EMBL/GenBank/DDBJ whole genome shotgun (WGS) entry which is preliminary data.</text>
</comment>
<proteinExistence type="predicted"/>
<gene>
    <name evidence="2" type="ORF">S01H4_05353</name>
</gene>
<evidence type="ECO:0000313" key="2">
    <source>
        <dbReference type="EMBL" id="GAG70671.1"/>
    </source>
</evidence>
<sequence length="381" mass="43834">NQVNQLGGYTGMKPLDFVNFIFSIANRVKFPKNKIILGGDHLGPNPWKKENSLNAMKKACSMVKEYALAGYFKIHLDASMGMVDDPEGKCGTLNPETIAQREARLCLEVEKVYKNIFNSDSILPVYVIGTEVPAPGGTKEARKNNEISSPFNLKRTIELSKKAFYDLNLKSAWERVIAVVVNLGIEYNNKEVVEYNRNNVQDLFRIIKQYPSLIIEAHSTDYQSRSALRNMVEDGVAILKVGPALTFAFREALFALCYIEKELFSNKPEIQSNLIEVLEEMMLENPKYWLDYYKGNEEEKRLARKCSLLDRSRYYWNVSEIKKAIKILFKNLNKKRIPLALISRFMPIQYQRIKEGVIKNNTKELISDNIVRVLDQYYSAI</sequence>
<evidence type="ECO:0000256" key="1">
    <source>
        <dbReference type="ARBA" id="ARBA00005007"/>
    </source>
</evidence>
<dbReference type="AlphaFoldDB" id="X1BF88"/>